<proteinExistence type="predicted"/>
<sequence length="144" mass="15867">MLKGIPAILSPDLLKRLCEMGHSDRLVIADGNFPAESLGKNAHVVRLDGHGVQEILQAVLQVMPLDQYVEQPVSLMAKVPGDNAPTPIWDVVKAEVKKVDERGEKVVGFLERFKFYEEAAQAYLIITSSEKALYANVLLQKGVV</sequence>
<dbReference type="SUPFAM" id="SSF102546">
    <property type="entry name" value="RbsD-like"/>
    <property type="match status" value="1"/>
</dbReference>
<dbReference type="PANTHER" id="PTHR31690">
    <property type="entry name" value="FUCOSE MUTAROTASE"/>
    <property type="match status" value="1"/>
</dbReference>
<dbReference type="EMBL" id="CP118868">
    <property type="protein sequence ID" value="WEG35682.1"/>
    <property type="molecule type" value="Genomic_DNA"/>
</dbReference>
<evidence type="ECO:0000256" key="3">
    <source>
        <dbReference type="ARBA" id="ARBA00036324"/>
    </source>
</evidence>
<dbReference type="InterPro" id="IPR023750">
    <property type="entry name" value="RbsD-like_sf"/>
</dbReference>
<dbReference type="InterPro" id="IPR050443">
    <property type="entry name" value="RbsD/FucU_mutarotase"/>
</dbReference>
<accession>A0ABY8C4S0</accession>
<keyword evidence="2" id="KW-0413">Isomerase</keyword>
<dbReference type="InterPro" id="IPR007721">
    <property type="entry name" value="RbsD_FucU"/>
</dbReference>
<comment type="catalytic activity">
    <reaction evidence="1">
        <text>beta-D-ribopyranose = beta-D-ribofuranose</text>
        <dbReference type="Rhea" id="RHEA:25432"/>
        <dbReference type="ChEBI" id="CHEBI:27476"/>
        <dbReference type="ChEBI" id="CHEBI:47002"/>
        <dbReference type="EC" id="5.4.99.62"/>
    </reaction>
</comment>
<evidence type="ECO:0000256" key="2">
    <source>
        <dbReference type="ARBA" id="ARBA00023235"/>
    </source>
</evidence>
<protein>
    <submittedName>
        <fullName evidence="4">RbsD/FucU domain-containing protein</fullName>
    </submittedName>
</protein>
<dbReference type="Pfam" id="PF05025">
    <property type="entry name" value="RbsD_FucU"/>
    <property type="match status" value="1"/>
</dbReference>
<dbReference type="RefSeq" id="WP_315568270.1">
    <property type="nucleotide sequence ID" value="NZ_CP118866.1"/>
</dbReference>
<gene>
    <name evidence="4" type="ORF">PYS61_00535</name>
</gene>
<name>A0ABY8C4S0_9FIRM</name>
<comment type="catalytic activity">
    <reaction evidence="3">
        <text>alpha-L-fucose = beta-L-fucose</text>
        <dbReference type="Rhea" id="RHEA:25580"/>
        <dbReference type="ChEBI" id="CHEBI:42548"/>
        <dbReference type="ChEBI" id="CHEBI:42589"/>
        <dbReference type="EC" id="5.1.3.29"/>
    </reaction>
</comment>
<dbReference type="Proteomes" id="UP001220478">
    <property type="component" value="Chromosome"/>
</dbReference>
<organism evidence="4 5">
    <name type="scientific">Amygdalobacter indicium</name>
    <dbReference type="NCBI Taxonomy" id="3029272"/>
    <lineage>
        <taxon>Bacteria</taxon>
        <taxon>Bacillati</taxon>
        <taxon>Bacillota</taxon>
        <taxon>Clostridia</taxon>
        <taxon>Eubacteriales</taxon>
        <taxon>Oscillospiraceae</taxon>
        <taxon>Amygdalobacter</taxon>
    </lineage>
</organism>
<dbReference type="Gene3D" id="3.40.1650.10">
    <property type="entry name" value="RbsD-like domain"/>
    <property type="match status" value="1"/>
</dbReference>
<dbReference type="PANTHER" id="PTHR31690:SF4">
    <property type="entry name" value="FUCOSE MUTAROTASE"/>
    <property type="match status" value="1"/>
</dbReference>
<reference evidence="4 5" key="1">
    <citation type="submission" date="2023-02" db="EMBL/GenBank/DDBJ databases">
        <title>Novel Oscillospiraceae bacterial genomes.</title>
        <authorList>
            <person name="Srinivasan S."/>
            <person name="Austin M.N."/>
            <person name="Fiedler T.L."/>
            <person name="Strenk S.M."/>
            <person name="Agnew K.J."/>
            <person name="Nagana Gowda G.A."/>
            <person name="Raftery D."/>
            <person name="Beamer M.A."/>
            <person name="Achilles S.L."/>
            <person name="Wiesenfeld H.C."/>
            <person name="Fredricks D.N."/>
            <person name="Hillier S.L."/>
        </authorList>
    </citation>
    <scope>NUCLEOTIDE SEQUENCE [LARGE SCALE GENOMIC DNA]</scope>
    <source>
        <strain evidence="4 5">CHIC02 1186E3-8</strain>
    </source>
</reference>
<evidence type="ECO:0000313" key="5">
    <source>
        <dbReference type="Proteomes" id="UP001220478"/>
    </source>
</evidence>
<keyword evidence="5" id="KW-1185">Reference proteome</keyword>
<evidence type="ECO:0000313" key="4">
    <source>
        <dbReference type="EMBL" id="WEG35682.1"/>
    </source>
</evidence>
<evidence type="ECO:0000256" key="1">
    <source>
        <dbReference type="ARBA" id="ARBA00000223"/>
    </source>
</evidence>